<reference evidence="2" key="1">
    <citation type="journal article" date="2023" name="Mol. Phylogenet. Evol.">
        <title>Genome-scale phylogeny and comparative genomics of the fungal order Sordariales.</title>
        <authorList>
            <person name="Hensen N."/>
            <person name="Bonometti L."/>
            <person name="Westerberg I."/>
            <person name="Brannstrom I.O."/>
            <person name="Guillou S."/>
            <person name="Cros-Aarteil S."/>
            <person name="Calhoun S."/>
            <person name="Haridas S."/>
            <person name="Kuo A."/>
            <person name="Mondo S."/>
            <person name="Pangilinan J."/>
            <person name="Riley R."/>
            <person name="LaButti K."/>
            <person name="Andreopoulos B."/>
            <person name="Lipzen A."/>
            <person name="Chen C."/>
            <person name="Yan M."/>
            <person name="Daum C."/>
            <person name="Ng V."/>
            <person name="Clum A."/>
            <person name="Steindorff A."/>
            <person name="Ohm R.A."/>
            <person name="Martin F."/>
            <person name="Silar P."/>
            <person name="Natvig D.O."/>
            <person name="Lalanne C."/>
            <person name="Gautier V."/>
            <person name="Ament-Velasquez S.L."/>
            <person name="Kruys A."/>
            <person name="Hutchinson M.I."/>
            <person name="Powell A.J."/>
            <person name="Barry K."/>
            <person name="Miller A.N."/>
            <person name="Grigoriev I.V."/>
            <person name="Debuchy R."/>
            <person name="Gladieux P."/>
            <person name="Hiltunen Thoren M."/>
            <person name="Johannesson H."/>
        </authorList>
    </citation>
    <scope>NUCLEOTIDE SEQUENCE</scope>
    <source>
        <strain evidence="2">CBS 958.72</strain>
    </source>
</reference>
<evidence type="ECO:0000313" key="2">
    <source>
        <dbReference type="EMBL" id="KAK3369452.1"/>
    </source>
</evidence>
<dbReference type="AlphaFoldDB" id="A0AAE0K4E8"/>
<gene>
    <name evidence="2" type="ORF">B0T24DRAFT_360836</name>
</gene>
<organism evidence="2 3">
    <name type="scientific">Lasiosphaeria ovina</name>
    <dbReference type="NCBI Taxonomy" id="92902"/>
    <lineage>
        <taxon>Eukaryota</taxon>
        <taxon>Fungi</taxon>
        <taxon>Dikarya</taxon>
        <taxon>Ascomycota</taxon>
        <taxon>Pezizomycotina</taxon>
        <taxon>Sordariomycetes</taxon>
        <taxon>Sordariomycetidae</taxon>
        <taxon>Sordariales</taxon>
        <taxon>Lasiosphaeriaceae</taxon>
        <taxon>Lasiosphaeria</taxon>
    </lineage>
</organism>
<dbReference type="EMBL" id="JAULSN010000006">
    <property type="protein sequence ID" value="KAK3369452.1"/>
    <property type="molecule type" value="Genomic_DNA"/>
</dbReference>
<feature type="region of interest" description="Disordered" evidence="1">
    <location>
        <begin position="22"/>
        <end position="52"/>
    </location>
</feature>
<evidence type="ECO:0000256" key="1">
    <source>
        <dbReference type="SAM" id="MobiDB-lite"/>
    </source>
</evidence>
<comment type="caution">
    <text evidence="2">The sequence shown here is derived from an EMBL/GenBank/DDBJ whole genome shotgun (WGS) entry which is preliminary data.</text>
</comment>
<protein>
    <submittedName>
        <fullName evidence="2">Uncharacterized protein</fullName>
    </submittedName>
</protein>
<name>A0AAE0K4E8_9PEZI</name>
<sequence length="213" mass="23683">MTTPKRESLLNAATAEPNETWCLPRHAINPPPTLEKAREKRKGKECTEGQEKKRRIVIGPRSQLKVLASGEKEGGSPFFVPLRAESGTAGGDMTRVLLGPVSLGRPAENAKKIHFHGVAGCWGLKLGRQQKETEKEPAIAIAKINEQVRWACICTTKSWIPSRRLVCAAKTRISYVSRIRARKCTPFSSRDMETWVRSRWGEGPFVSRGPQAI</sequence>
<evidence type="ECO:0000313" key="3">
    <source>
        <dbReference type="Proteomes" id="UP001287356"/>
    </source>
</evidence>
<reference evidence="2" key="2">
    <citation type="submission" date="2023-06" db="EMBL/GenBank/DDBJ databases">
        <authorList>
            <consortium name="Lawrence Berkeley National Laboratory"/>
            <person name="Haridas S."/>
            <person name="Hensen N."/>
            <person name="Bonometti L."/>
            <person name="Westerberg I."/>
            <person name="Brannstrom I.O."/>
            <person name="Guillou S."/>
            <person name="Cros-Aarteil S."/>
            <person name="Calhoun S."/>
            <person name="Kuo A."/>
            <person name="Mondo S."/>
            <person name="Pangilinan J."/>
            <person name="Riley R."/>
            <person name="Labutti K."/>
            <person name="Andreopoulos B."/>
            <person name="Lipzen A."/>
            <person name="Chen C."/>
            <person name="Yanf M."/>
            <person name="Daum C."/>
            <person name="Ng V."/>
            <person name="Clum A."/>
            <person name="Steindorff A."/>
            <person name="Ohm R."/>
            <person name="Martin F."/>
            <person name="Silar P."/>
            <person name="Natvig D."/>
            <person name="Lalanne C."/>
            <person name="Gautier V."/>
            <person name="Ament-Velasquez S.L."/>
            <person name="Kruys A."/>
            <person name="Hutchinson M.I."/>
            <person name="Powell A.J."/>
            <person name="Barry K."/>
            <person name="Miller A.N."/>
            <person name="Grigoriev I.V."/>
            <person name="Debuchy R."/>
            <person name="Gladieux P."/>
            <person name="Thoren M.H."/>
            <person name="Johannesson H."/>
        </authorList>
    </citation>
    <scope>NUCLEOTIDE SEQUENCE</scope>
    <source>
        <strain evidence="2">CBS 958.72</strain>
    </source>
</reference>
<dbReference type="Proteomes" id="UP001287356">
    <property type="component" value="Unassembled WGS sequence"/>
</dbReference>
<accession>A0AAE0K4E8</accession>
<feature type="compositionally biased region" description="Basic and acidic residues" evidence="1">
    <location>
        <begin position="35"/>
        <end position="51"/>
    </location>
</feature>
<keyword evidence="3" id="KW-1185">Reference proteome</keyword>
<proteinExistence type="predicted"/>